<reference evidence="2" key="1">
    <citation type="submission" date="2025-05" db="UniProtKB">
        <authorList>
            <consortium name="RefSeq"/>
        </authorList>
    </citation>
    <scope>NUCLEOTIDE SEQUENCE [LARGE SCALE GENOMIC DNA]</scope>
</reference>
<evidence type="ECO:0000259" key="1">
    <source>
        <dbReference type="Pfam" id="PF00078"/>
    </source>
</evidence>
<dbReference type="Proteomes" id="UP001652623">
    <property type="component" value="Chromosome 1"/>
</dbReference>
<dbReference type="PANTHER" id="PTHR33116">
    <property type="entry name" value="REVERSE TRANSCRIPTASE ZINC-BINDING DOMAIN-CONTAINING PROTEIN-RELATED-RELATED"/>
    <property type="match status" value="1"/>
</dbReference>
<accession>A0ABM3IX02</accession>
<gene>
    <name evidence="3" type="primary">LOC125424292</name>
</gene>
<dbReference type="InterPro" id="IPR000477">
    <property type="entry name" value="RT_dom"/>
</dbReference>
<dbReference type="PANTHER" id="PTHR33116:SF86">
    <property type="entry name" value="REVERSE TRANSCRIPTASE DOMAIN-CONTAINING PROTEIN"/>
    <property type="match status" value="1"/>
</dbReference>
<dbReference type="Pfam" id="PF00078">
    <property type="entry name" value="RVT_1"/>
    <property type="match status" value="1"/>
</dbReference>
<organism evidence="2 3">
    <name type="scientific">Ziziphus jujuba</name>
    <name type="common">Chinese jujube</name>
    <name type="synonym">Ziziphus sativa</name>
    <dbReference type="NCBI Taxonomy" id="326968"/>
    <lineage>
        <taxon>Eukaryota</taxon>
        <taxon>Viridiplantae</taxon>
        <taxon>Streptophyta</taxon>
        <taxon>Embryophyta</taxon>
        <taxon>Tracheophyta</taxon>
        <taxon>Spermatophyta</taxon>
        <taxon>Magnoliopsida</taxon>
        <taxon>eudicotyledons</taxon>
        <taxon>Gunneridae</taxon>
        <taxon>Pentapetalae</taxon>
        <taxon>rosids</taxon>
        <taxon>fabids</taxon>
        <taxon>Rosales</taxon>
        <taxon>Rhamnaceae</taxon>
        <taxon>Paliureae</taxon>
        <taxon>Ziziphus</taxon>
    </lineage>
</organism>
<evidence type="ECO:0000313" key="3">
    <source>
        <dbReference type="RefSeq" id="XP_048337148.2"/>
    </source>
</evidence>
<proteinExistence type="predicted"/>
<dbReference type="GeneID" id="125424292"/>
<protein>
    <submittedName>
        <fullName evidence="3">Uncharacterized protein LOC125424292</fullName>
    </submittedName>
</protein>
<name>A0ABM3IX02_ZIZJJ</name>
<reference evidence="3" key="2">
    <citation type="submission" date="2025-08" db="UniProtKB">
        <authorList>
            <consortium name="RefSeq"/>
        </authorList>
    </citation>
    <scope>IDENTIFICATION</scope>
    <source>
        <tissue evidence="3">Seedling</tissue>
    </source>
</reference>
<feature type="domain" description="Reverse transcriptase" evidence="1">
    <location>
        <begin position="10"/>
        <end position="167"/>
    </location>
</feature>
<sequence length="269" mass="30192">MKRRSSGSGIVGLKIDLVKAYDRVDWGLLTRIISKLAFSSKVNALILCCISPDSVELLLNGSVFSKTDMQRGLKQEDPLSLFLFTLYSELLSRMLLKLEREGRIHGIKIGRSSPPISHLLFAGDILPFCKANMEEVHEVVDCLNLFCSCLGQKINYVKSGCFLSKSTKGKLKADIKKSFGLKELTRETKYFGNPMFVSRNRTKNYEVLKVKVELKLQGWKAKLISQAGKHTLIKSVMSAIPLYTMAAAKLPSKWCNDIERMSSKEGVFD</sequence>
<dbReference type="RefSeq" id="XP_048337148.2">
    <property type="nucleotide sequence ID" value="XM_048481191.2"/>
</dbReference>
<keyword evidence="2" id="KW-1185">Reference proteome</keyword>
<evidence type="ECO:0000313" key="2">
    <source>
        <dbReference type="Proteomes" id="UP001652623"/>
    </source>
</evidence>